<dbReference type="AlphaFoldDB" id="A0A2R9SNJ6"/>
<proteinExistence type="predicted"/>
<keyword evidence="4 5" id="KW-0472">Membrane</keyword>
<feature type="transmembrane region" description="Helical" evidence="5">
    <location>
        <begin position="71"/>
        <end position="89"/>
    </location>
</feature>
<sequence length="127" mass="14284">MNKWLIVIGWTVVWGTALFFAQNGIQKLMGTGRMVEMFHELGYPAWSRIAVGVLEVVGAILLVIPRTTSYAAAGLTLLMAGAVLSEWKVGQTFEALLAGQWLVIFILMLLFRYRFVYKSNKKELDMP</sequence>
<keyword evidence="3 5" id="KW-1133">Transmembrane helix</keyword>
<evidence type="ECO:0000256" key="5">
    <source>
        <dbReference type="SAM" id="Phobius"/>
    </source>
</evidence>
<keyword evidence="2 5" id="KW-0812">Transmembrane</keyword>
<protein>
    <recommendedName>
        <fullName evidence="8">DoxX family protein</fullName>
    </recommendedName>
</protein>
<feature type="transmembrane region" description="Helical" evidence="5">
    <location>
        <begin position="95"/>
        <end position="113"/>
    </location>
</feature>
<dbReference type="KEGG" id="pvo:PVOR_26920"/>
<comment type="subcellular location">
    <subcellularLocation>
        <location evidence="1">Membrane</location>
        <topology evidence="1">Multi-pass membrane protein</topology>
    </subcellularLocation>
</comment>
<evidence type="ECO:0000256" key="1">
    <source>
        <dbReference type="ARBA" id="ARBA00004141"/>
    </source>
</evidence>
<gene>
    <name evidence="6" type="ORF">PVOR_26920</name>
</gene>
<dbReference type="InterPro" id="IPR032808">
    <property type="entry name" value="DoxX"/>
</dbReference>
<dbReference type="Pfam" id="PF13564">
    <property type="entry name" value="DoxX_2"/>
    <property type="match status" value="1"/>
</dbReference>
<dbReference type="Proteomes" id="UP000003094">
    <property type="component" value="Unassembled WGS sequence"/>
</dbReference>
<accession>A0A2R9SNJ6</accession>
<evidence type="ECO:0000256" key="3">
    <source>
        <dbReference type="ARBA" id="ARBA00022989"/>
    </source>
</evidence>
<evidence type="ECO:0000313" key="7">
    <source>
        <dbReference type="Proteomes" id="UP000003094"/>
    </source>
</evidence>
<organism evidence="6 7">
    <name type="scientific">Paenibacillus vortex V453</name>
    <dbReference type="NCBI Taxonomy" id="715225"/>
    <lineage>
        <taxon>Bacteria</taxon>
        <taxon>Bacillati</taxon>
        <taxon>Bacillota</taxon>
        <taxon>Bacilli</taxon>
        <taxon>Bacillales</taxon>
        <taxon>Paenibacillaceae</taxon>
        <taxon>Paenibacillus</taxon>
    </lineage>
</organism>
<evidence type="ECO:0000256" key="2">
    <source>
        <dbReference type="ARBA" id="ARBA00022692"/>
    </source>
</evidence>
<evidence type="ECO:0008006" key="8">
    <source>
        <dbReference type="Google" id="ProtNLM"/>
    </source>
</evidence>
<feature type="transmembrane region" description="Helical" evidence="5">
    <location>
        <begin position="45"/>
        <end position="64"/>
    </location>
</feature>
<dbReference type="RefSeq" id="WP_006212125.1">
    <property type="nucleotide sequence ID" value="NZ_ADHJ01000044.1"/>
</dbReference>
<dbReference type="GO" id="GO:0016020">
    <property type="term" value="C:membrane"/>
    <property type="evidence" value="ECO:0007669"/>
    <property type="project" value="UniProtKB-SubCell"/>
</dbReference>
<dbReference type="EMBL" id="ADHJ01000044">
    <property type="protein sequence ID" value="EFU38946.1"/>
    <property type="molecule type" value="Genomic_DNA"/>
</dbReference>
<keyword evidence="7" id="KW-1185">Reference proteome</keyword>
<evidence type="ECO:0000313" key="6">
    <source>
        <dbReference type="EMBL" id="EFU38946.1"/>
    </source>
</evidence>
<reference evidence="6 7" key="1">
    <citation type="journal article" date="2010" name="BMC Genomics">
        <title>Genome sequence of the pattern forming Paenibacillus vortex bacterium reveals potential for thriving in complex environments.</title>
        <authorList>
            <person name="Sirota-Madi A."/>
            <person name="Olender T."/>
            <person name="Helman Y."/>
            <person name="Ingham C."/>
            <person name="Brainis I."/>
            <person name="Roth D."/>
            <person name="Hagi E."/>
            <person name="Brodsky L."/>
            <person name="Leshkowitz D."/>
            <person name="Galatenko V."/>
            <person name="Nikolaev V."/>
            <person name="Mugasimangalam R.C."/>
            <person name="Bransburg-Zabary S."/>
            <person name="Gutnick D.L."/>
            <person name="Lancet D."/>
            <person name="Ben-Jacob E."/>
        </authorList>
    </citation>
    <scope>NUCLEOTIDE SEQUENCE [LARGE SCALE GENOMIC DNA]</scope>
    <source>
        <strain evidence="6 7">V453</strain>
    </source>
</reference>
<evidence type="ECO:0000256" key="4">
    <source>
        <dbReference type="ARBA" id="ARBA00023136"/>
    </source>
</evidence>
<name>A0A2R9SNJ6_9BACL</name>
<comment type="caution">
    <text evidence="6">The sequence shown here is derived from an EMBL/GenBank/DDBJ whole genome shotgun (WGS) entry which is preliminary data.</text>
</comment>